<dbReference type="Proteomes" id="UP001601444">
    <property type="component" value="Unassembled WGS sequence"/>
</dbReference>
<feature type="region of interest" description="Disordered" evidence="1">
    <location>
        <begin position="1"/>
        <end position="46"/>
    </location>
</feature>
<sequence length="46" mass="5258">MPTEPRSPDDHAYDPREDPDADPEMLQNEERHVPQPDQAEGEDEDG</sequence>
<feature type="compositionally biased region" description="Basic and acidic residues" evidence="1">
    <location>
        <begin position="1"/>
        <end position="18"/>
    </location>
</feature>
<evidence type="ECO:0008006" key="4">
    <source>
        <dbReference type="Google" id="ProtNLM"/>
    </source>
</evidence>
<organism evidence="2 3">
    <name type="scientific">Nocardia thailandica</name>
    <dbReference type="NCBI Taxonomy" id="257275"/>
    <lineage>
        <taxon>Bacteria</taxon>
        <taxon>Bacillati</taxon>
        <taxon>Actinomycetota</taxon>
        <taxon>Actinomycetes</taxon>
        <taxon>Mycobacteriales</taxon>
        <taxon>Nocardiaceae</taxon>
        <taxon>Nocardia</taxon>
    </lineage>
</organism>
<reference evidence="2 3" key="1">
    <citation type="submission" date="2024-10" db="EMBL/GenBank/DDBJ databases">
        <title>The Natural Products Discovery Center: Release of the First 8490 Sequenced Strains for Exploring Actinobacteria Biosynthetic Diversity.</title>
        <authorList>
            <person name="Kalkreuter E."/>
            <person name="Kautsar S.A."/>
            <person name="Yang D."/>
            <person name="Bader C.D."/>
            <person name="Teijaro C.N."/>
            <person name="Fluegel L."/>
            <person name="Davis C.M."/>
            <person name="Simpson J.R."/>
            <person name="Lauterbach L."/>
            <person name="Steele A.D."/>
            <person name="Gui C."/>
            <person name="Meng S."/>
            <person name="Li G."/>
            <person name="Viehrig K."/>
            <person name="Ye F."/>
            <person name="Su P."/>
            <person name="Kiefer A.F."/>
            <person name="Nichols A."/>
            <person name="Cepeda A.J."/>
            <person name="Yan W."/>
            <person name="Fan B."/>
            <person name="Jiang Y."/>
            <person name="Adhikari A."/>
            <person name="Zheng C.-J."/>
            <person name="Schuster L."/>
            <person name="Cowan T.M."/>
            <person name="Smanski M.J."/>
            <person name="Chevrette M.G."/>
            <person name="De Carvalho L.P.S."/>
            <person name="Shen B."/>
        </authorList>
    </citation>
    <scope>NUCLEOTIDE SEQUENCE [LARGE SCALE GENOMIC DNA]</scope>
    <source>
        <strain evidence="2 3">NPDC004045</strain>
    </source>
</reference>
<accession>A0ABW6PXJ6</accession>
<evidence type="ECO:0000313" key="3">
    <source>
        <dbReference type="Proteomes" id="UP001601444"/>
    </source>
</evidence>
<name>A0ABW6PXJ6_9NOCA</name>
<proteinExistence type="predicted"/>
<dbReference type="RefSeq" id="WP_085999729.1">
    <property type="nucleotide sequence ID" value="NZ_JBIAMX010000032.1"/>
</dbReference>
<evidence type="ECO:0000313" key="2">
    <source>
        <dbReference type="EMBL" id="MFF0547137.1"/>
    </source>
</evidence>
<evidence type="ECO:0000256" key="1">
    <source>
        <dbReference type="SAM" id="MobiDB-lite"/>
    </source>
</evidence>
<gene>
    <name evidence="2" type="ORF">ACFYTF_30305</name>
</gene>
<protein>
    <recommendedName>
        <fullName evidence="4">Pp24 protein</fullName>
    </recommendedName>
</protein>
<comment type="caution">
    <text evidence="2">The sequence shown here is derived from an EMBL/GenBank/DDBJ whole genome shotgun (WGS) entry which is preliminary data.</text>
</comment>
<dbReference type="EMBL" id="JBIAMX010000032">
    <property type="protein sequence ID" value="MFF0547137.1"/>
    <property type="molecule type" value="Genomic_DNA"/>
</dbReference>
<keyword evidence="3" id="KW-1185">Reference proteome</keyword>